<dbReference type="Proteomes" id="UP000183567">
    <property type="component" value="Unassembled WGS sequence"/>
</dbReference>
<evidence type="ECO:0000313" key="2">
    <source>
        <dbReference type="Proteomes" id="UP000183567"/>
    </source>
</evidence>
<organism evidence="1 2">
    <name type="scientific">Rhizopogon vesiculosus</name>
    <dbReference type="NCBI Taxonomy" id="180088"/>
    <lineage>
        <taxon>Eukaryota</taxon>
        <taxon>Fungi</taxon>
        <taxon>Dikarya</taxon>
        <taxon>Basidiomycota</taxon>
        <taxon>Agaricomycotina</taxon>
        <taxon>Agaricomycetes</taxon>
        <taxon>Agaricomycetidae</taxon>
        <taxon>Boletales</taxon>
        <taxon>Suillineae</taxon>
        <taxon>Rhizopogonaceae</taxon>
        <taxon>Rhizopogon</taxon>
    </lineage>
</organism>
<feature type="non-terminal residue" evidence="1">
    <location>
        <position position="262"/>
    </location>
</feature>
<reference evidence="1 2" key="1">
    <citation type="submission" date="2016-03" db="EMBL/GenBank/DDBJ databases">
        <title>Comparative genomics of the ectomycorrhizal sister species Rhizopogon vinicolor and Rhizopogon vesiculosus (Basidiomycota: Boletales) reveals a divergence of the mating type B locus.</title>
        <authorList>
            <person name="Mujic A.B."/>
            <person name="Kuo A."/>
            <person name="Tritt A."/>
            <person name="Lipzen A."/>
            <person name="Chen C."/>
            <person name="Johnson J."/>
            <person name="Sharma A."/>
            <person name="Barry K."/>
            <person name="Grigoriev I.V."/>
            <person name="Spatafora J.W."/>
        </authorList>
    </citation>
    <scope>NUCLEOTIDE SEQUENCE [LARGE SCALE GENOMIC DNA]</scope>
    <source>
        <strain evidence="1 2">AM-OR11-056</strain>
    </source>
</reference>
<protein>
    <submittedName>
        <fullName evidence="1">Uncharacterized protein</fullName>
    </submittedName>
</protein>
<accession>A0A1J8PMJ1</accession>
<proteinExistence type="predicted"/>
<evidence type="ECO:0000313" key="1">
    <source>
        <dbReference type="EMBL" id="OJA09027.1"/>
    </source>
</evidence>
<gene>
    <name evidence="1" type="ORF">AZE42_09026</name>
</gene>
<comment type="caution">
    <text evidence="1">The sequence shown here is derived from an EMBL/GenBank/DDBJ whole genome shotgun (WGS) entry which is preliminary data.</text>
</comment>
<dbReference type="EMBL" id="LVVM01006043">
    <property type="protein sequence ID" value="OJA09027.1"/>
    <property type="molecule type" value="Genomic_DNA"/>
</dbReference>
<keyword evidence="2" id="KW-1185">Reference proteome</keyword>
<dbReference type="AlphaFoldDB" id="A0A1J8PMJ1"/>
<sequence length="262" mass="29229">MATPQLPSHAKYLRTPESYYYLFYSLHLSPNPVPICLSLDPYMLYNGYLSLEVINGTNLLVPSERTPAGFYVIISTSHGQWNTAVKLAMVDHSVPWNETLIIWDHPLMFPRWLMHIFPKKLKAVQLEIRASFEHGCLGRVPSSPDFGAEIGLPVVSAQCPSLLLRVNRAKAPRLPARTAGNTQQSSGFHSVIGRTTDTAHEAYTLYRRSDHLKYLDSAIQGFQEVLDECPEGHPHRGAALSNLAHAIICGFTKGVRTDIDHA</sequence>
<name>A0A1J8PMJ1_9AGAM</name>